<evidence type="ECO:0000313" key="1">
    <source>
        <dbReference type="EMBL" id="PQM27303.1"/>
    </source>
</evidence>
<name>A0A2S8B4M8_9SPHN</name>
<sequence length="64" mass="7407">MLDYYSPARRRRDVKEWTVVDDLPDIMPIDAQLLDILEIWFGDILDDLLAEGSSREHGDHAHGD</sequence>
<proteinExistence type="predicted"/>
<dbReference type="Proteomes" id="UP000238954">
    <property type="component" value="Chromosome"/>
</dbReference>
<gene>
    <name evidence="1" type="ORF">CVO77_18605</name>
</gene>
<evidence type="ECO:0000313" key="2">
    <source>
        <dbReference type="Proteomes" id="UP000238954"/>
    </source>
</evidence>
<organism evidence="1 2">
    <name type="scientific">Sphingopyxis lindanitolerans</name>
    <dbReference type="NCBI Taxonomy" id="2054227"/>
    <lineage>
        <taxon>Bacteria</taxon>
        <taxon>Pseudomonadati</taxon>
        <taxon>Pseudomonadota</taxon>
        <taxon>Alphaproteobacteria</taxon>
        <taxon>Sphingomonadales</taxon>
        <taxon>Sphingomonadaceae</taxon>
        <taxon>Sphingopyxis</taxon>
    </lineage>
</organism>
<comment type="caution">
    <text evidence="1">The sequence shown here is derived from an EMBL/GenBank/DDBJ whole genome shotgun (WGS) entry which is preliminary data.</text>
</comment>
<dbReference type="EMBL" id="PHFW01000003">
    <property type="protein sequence ID" value="PQM27303.1"/>
    <property type="molecule type" value="Genomic_DNA"/>
</dbReference>
<keyword evidence="2" id="KW-1185">Reference proteome</keyword>
<reference evidence="2" key="1">
    <citation type="submission" date="2017-11" db="EMBL/GenBank/DDBJ databases">
        <title>The complete genome sequence of Sphingopyxis pomeranensis sp. nov. strain WS5A3p.</title>
        <authorList>
            <person name="Kaminski M.A."/>
        </authorList>
    </citation>
    <scope>NUCLEOTIDE SEQUENCE [LARGE SCALE GENOMIC DNA]</scope>
    <source>
        <strain evidence="2">WS5A3p</strain>
    </source>
</reference>
<accession>A0A2S8B4M8</accession>
<dbReference type="AlphaFoldDB" id="A0A2S8B4M8"/>
<dbReference type="OrthoDB" id="7193207at2"/>
<protein>
    <submittedName>
        <fullName evidence="1">Uncharacterized protein</fullName>
    </submittedName>
</protein>